<dbReference type="Gene3D" id="3.30.70.330">
    <property type="match status" value="1"/>
</dbReference>
<accession>A0ABR2EAB9</accession>
<dbReference type="InterPro" id="IPR012677">
    <property type="entry name" value="Nucleotide-bd_a/b_plait_sf"/>
</dbReference>
<keyword evidence="1" id="KW-0694">RNA-binding</keyword>
<dbReference type="InterPro" id="IPR035979">
    <property type="entry name" value="RBD_domain_sf"/>
</dbReference>
<keyword evidence="4" id="KW-1185">Reference proteome</keyword>
<dbReference type="Pfam" id="PF00076">
    <property type="entry name" value="RRM_1"/>
    <property type="match status" value="1"/>
</dbReference>
<feature type="domain" description="RRM" evidence="2">
    <location>
        <begin position="19"/>
        <end position="87"/>
    </location>
</feature>
<dbReference type="PROSITE" id="PS50102">
    <property type="entry name" value="RRM"/>
    <property type="match status" value="1"/>
</dbReference>
<dbReference type="SUPFAM" id="SSF54928">
    <property type="entry name" value="RNA-binding domain, RBD"/>
    <property type="match status" value="1"/>
</dbReference>
<organism evidence="3 4">
    <name type="scientific">Hibiscus sabdariffa</name>
    <name type="common">roselle</name>
    <dbReference type="NCBI Taxonomy" id="183260"/>
    <lineage>
        <taxon>Eukaryota</taxon>
        <taxon>Viridiplantae</taxon>
        <taxon>Streptophyta</taxon>
        <taxon>Embryophyta</taxon>
        <taxon>Tracheophyta</taxon>
        <taxon>Spermatophyta</taxon>
        <taxon>Magnoliopsida</taxon>
        <taxon>eudicotyledons</taxon>
        <taxon>Gunneridae</taxon>
        <taxon>Pentapetalae</taxon>
        <taxon>rosids</taxon>
        <taxon>malvids</taxon>
        <taxon>Malvales</taxon>
        <taxon>Malvaceae</taxon>
        <taxon>Malvoideae</taxon>
        <taxon>Hibiscus</taxon>
    </lineage>
</organism>
<gene>
    <name evidence="3" type="ORF">V6N12_002902</name>
</gene>
<evidence type="ECO:0000256" key="1">
    <source>
        <dbReference type="PROSITE-ProRule" id="PRU00176"/>
    </source>
</evidence>
<dbReference type="EMBL" id="JBBPBM010000017">
    <property type="protein sequence ID" value="KAK8556503.1"/>
    <property type="molecule type" value="Genomic_DNA"/>
</dbReference>
<reference evidence="3 4" key="1">
    <citation type="journal article" date="2024" name="G3 (Bethesda)">
        <title>Genome assembly of Hibiscus sabdariffa L. provides insights into metabolisms of medicinal natural products.</title>
        <authorList>
            <person name="Kim T."/>
        </authorList>
    </citation>
    <scope>NUCLEOTIDE SEQUENCE [LARGE SCALE GENOMIC DNA]</scope>
    <source>
        <strain evidence="3">TK-2024</strain>
        <tissue evidence="3">Old leaves</tissue>
    </source>
</reference>
<evidence type="ECO:0000313" key="3">
    <source>
        <dbReference type="EMBL" id="KAK8556503.1"/>
    </source>
</evidence>
<dbReference type="CDD" id="cd00590">
    <property type="entry name" value="RRM_SF"/>
    <property type="match status" value="1"/>
</dbReference>
<evidence type="ECO:0000313" key="4">
    <source>
        <dbReference type="Proteomes" id="UP001472677"/>
    </source>
</evidence>
<sequence>MTNSGNRSRSGNGEWRQVWTLFVWNLSEGLHWKGLWQCFDCHGVVVDAFIPVELALDGARFGFVCIASRFDALRAIEHLDGFVLYGS</sequence>
<dbReference type="InterPro" id="IPR000504">
    <property type="entry name" value="RRM_dom"/>
</dbReference>
<protein>
    <recommendedName>
        <fullName evidence="2">RRM domain-containing protein</fullName>
    </recommendedName>
</protein>
<proteinExistence type="predicted"/>
<evidence type="ECO:0000259" key="2">
    <source>
        <dbReference type="PROSITE" id="PS50102"/>
    </source>
</evidence>
<dbReference type="Proteomes" id="UP001472677">
    <property type="component" value="Unassembled WGS sequence"/>
</dbReference>
<name>A0ABR2EAB9_9ROSI</name>
<comment type="caution">
    <text evidence="3">The sequence shown here is derived from an EMBL/GenBank/DDBJ whole genome shotgun (WGS) entry which is preliminary data.</text>
</comment>